<sequence>MALDGPIPGPTLPEDLEQEIFGIAAHLRPGSIPTLILVAWRVKIWVEPLLYRTIVLSPPTHPPIDRHPVFHRDLLMNLINSKPASFLRGAVRHLLLYRVHTDDVEAIVSACPAVENLWVLVNGIHNLLPLIQNLPLKRLHVHSTQLFASLSKNDFTHRVFAHITHLEIFDSYIITGIDLEVWSGISLIPNLSHLSFNDEEFLTLCTMLLRTCNSLRVLVLLDVDPPDVLEQPELVKDHRFVCMGCSQHVKDWQMGAHMGVDYWSRAEEFVAKRRSGEIDLLRYMISEDESFNIP</sequence>
<reference evidence="1" key="1">
    <citation type="submission" date="2023-03" db="EMBL/GenBank/DDBJ databases">
        <title>Massive genome expansion in bonnet fungi (Mycena s.s.) driven by repeated elements and novel gene families across ecological guilds.</title>
        <authorList>
            <consortium name="Lawrence Berkeley National Laboratory"/>
            <person name="Harder C.B."/>
            <person name="Miyauchi S."/>
            <person name="Viragh M."/>
            <person name="Kuo A."/>
            <person name="Thoen E."/>
            <person name="Andreopoulos B."/>
            <person name="Lu D."/>
            <person name="Skrede I."/>
            <person name="Drula E."/>
            <person name="Henrissat B."/>
            <person name="Morin E."/>
            <person name="Kohler A."/>
            <person name="Barry K."/>
            <person name="LaButti K."/>
            <person name="Morin E."/>
            <person name="Salamov A."/>
            <person name="Lipzen A."/>
            <person name="Mereny Z."/>
            <person name="Hegedus B."/>
            <person name="Baldrian P."/>
            <person name="Stursova M."/>
            <person name="Weitz H."/>
            <person name="Taylor A."/>
            <person name="Grigoriev I.V."/>
            <person name="Nagy L.G."/>
            <person name="Martin F."/>
            <person name="Kauserud H."/>
        </authorList>
    </citation>
    <scope>NUCLEOTIDE SEQUENCE</scope>
    <source>
        <strain evidence="1">CBHHK067</strain>
    </source>
</reference>
<dbReference type="EMBL" id="JARKIE010000001">
    <property type="protein sequence ID" value="KAJ7710615.1"/>
    <property type="molecule type" value="Genomic_DNA"/>
</dbReference>
<keyword evidence="2" id="KW-1185">Reference proteome</keyword>
<evidence type="ECO:0008006" key="3">
    <source>
        <dbReference type="Google" id="ProtNLM"/>
    </source>
</evidence>
<dbReference type="AlphaFoldDB" id="A0AAD7MCZ6"/>
<evidence type="ECO:0000313" key="1">
    <source>
        <dbReference type="EMBL" id="KAJ7710615.1"/>
    </source>
</evidence>
<organism evidence="1 2">
    <name type="scientific">Mycena rosella</name>
    <name type="common">Pink bonnet</name>
    <name type="synonym">Agaricus rosellus</name>
    <dbReference type="NCBI Taxonomy" id="1033263"/>
    <lineage>
        <taxon>Eukaryota</taxon>
        <taxon>Fungi</taxon>
        <taxon>Dikarya</taxon>
        <taxon>Basidiomycota</taxon>
        <taxon>Agaricomycotina</taxon>
        <taxon>Agaricomycetes</taxon>
        <taxon>Agaricomycetidae</taxon>
        <taxon>Agaricales</taxon>
        <taxon>Marasmiineae</taxon>
        <taxon>Mycenaceae</taxon>
        <taxon>Mycena</taxon>
    </lineage>
</organism>
<dbReference type="Proteomes" id="UP001221757">
    <property type="component" value="Unassembled WGS sequence"/>
</dbReference>
<protein>
    <recommendedName>
        <fullName evidence="3">F-box domain-containing protein</fullName>
    </recommendedName>
</protein>
<gene>
    <name evidence="1" type="ORF">B0H17DRAFT_1027434</name>
</gene>
<proteinExistence type="predicted"/>
<accession>A0AAD7MCZ6</accession>
<evidence type="ECO:0000313" key="2">
    <source>
        <dbReference type="Proteomes" id="UP001221757"/>
    </source>
</evidence>
<dbReference type="SUPFAM" id="SSF52047">
    <property type="entry name" value="RNI-like"/>
    <property type="match status" value="1"/>
</dbReference>
<name>A0AAD7MCZ6_MYCRO</name>
<comment type="caution">
    <text evidence="1">The sequence shown here is derived from an EMBL/GenBank/DDBJ whole genome shotgun (WGS) entry which is preliminary data.</text>
</comment>